<dbReference type="Proteomes" id="UP001592528">
    <property type="component" value="Unassembled WGS sequence"/>
</dbReference>
<evidence type="ECO:0000256" key="3">
    <source>
        <dbReference type="ARBA" id="ARBA00022676"/>
    </source>
</evidence>
<evidence type="ECO:0000259" key="10">
    <source>
        <dbReference type="Pfam" id="PF02366"/>
    </source>
</evidence>
<feature type="transmembrane region" description="Helical" evidence="9">
    <location>
        <begin position="124"/>
        <end position="142"/>
    </location>
</feature>
<proteinExistence type="predicted"/>
<dbReference type="InterPro" id="IPR050297">
    <property type="entry name" value="LipidA_mod_glycosyltrf_83"/>
</dbReference>
<dbReference type="InterPro" id="IPR003342">
    <property type="entry name" value="ArnT-like_N"/>
</dbReference>
<reference evidence="11 12" key="1">
    <citation type="submission" date="2024-09" db="EMBL/GenBank/DDBJ databases">
        <authorList>
            <person name="Lee S.D."/>
        </authorList>
    </citation>
    <scope>NUCLEOTIDE SEQUENCE [LARGE SCALE GENOMIC DNA]</scope>
    <source>
        <strain evidence="11 12">N1-5</strain>
    </source>
</reference>
<evidence type="ECO:0000256" key="5">
    <source>
        <dbReference type="ARBA" id="ARBA00022692"/>
    </source>
</evidence>
<evidence type="ECO:0000313" key="11">
    <source>
        <dbReference type="EMBL" id="MFC1406296.1"/>
    </source>
</evidence>
<keyword evidence="7 9" id="KW-0472">Membrane</keyword>
<name>A0ABV6UY28_9ACTN</name>
<keyword evidence="4" id="KW-0808">Transferase</keyword>
<comment type="caution">
    <text evidence="11">The sequence shown here is derived from an EMBL/GenBank/DDBJ whole genome shotgun (WGS) entry which is preliminary data.</text>
</comment>
<feature type="transmembrane region" description="Helical" evidence="9">
    <location>
        <begin position="255"/>
        <end position="273"/>
    </location>
</feature>
<keyword evidence="3" id="KW-0328">Glycosyltransferase</keyword>
<dbReference type="RefSeq" id="WP_030256620.1">
    <property type="nucleotide sequence ID" value="NZ_JBHEZZ010000028.1"/>
</dbReference>
<dbReference type="PANTHER" id="PTHR33908:SF11">
    <property type="entry name" value="MEMBRANE PROTEIN"/>
    <property type="match status" value="1"/>
</dbReference>
<keyword evidence="12" id="KW-1185">Reference proteome</keyword>
<sequence length="546" mass="57397">MYISAGTASAPGPVDPAQSARTARPGARGAAAANVCFAGTAAAVFLWALFQDFFRLGTPQILADEPTYQEAAWSYIHGQDLLSAHGTPAAAVSGVNFQHPPLAKYLFGVAQLLAGRPSITADRAVSALCLILTGLLVAVWIGRATGRWTGLLAGGLVGLLPETASGSAADFGRFGMLDPVAELFAVASVALAWQWSRRTGRSAWLLAAVTGAATGCAAGAKENGFLGVLGPCVLLLVLAGAARSGRGLLVRCLQALLAALSCAAVFVALYLPVGRPIARIRYLVDFQTAHSEEGHLIGFAGRVSQHPPWWANLWFAGHSLGPVLTVALLLAVLAAIVLRRDRLTAWCLAALVGPFVFHCFVAKVVLGFYWVMWMPAVFVLAALGMREIVVRARRLGGALPQVLAVCLVLAVPVGATVQESVKVAELRPVGVQVLPSLERSHGLTGPVIAAGIDSDLMSTYLPGTEVITSTSQPLSGARTIIVGAPECRELIDRSVRALVRINLTQGRIRQIHSDSNFTVYQVLAPLTHPTRTQIAAEPPGHLSDHC</sequence>
<protein>
    <submittedName>
        <fullName evidence="11">Phospholipid carrier-dependent glycosyltransferase</fullName>
    </submittedName>
</protein>
<evidence type="ECO:0000313" key="12">
    <source>
        <dbReference type="Proteomes" id="UP001592528"/>
    </source>
</evidence>
<evidence type="ECO:0000256" key="4">
    <source>
        <dbReference type="ARBA" id="ARBA00022679"/>
    </source>
</evidence>
<evidence type="ECO:0000256" key="1">
    <source>
        <dbReference type="ARBA" id="ARBA00004651"/>
    </source>
</evidence>
<feature type="transmembrane region" description="Helical" evidence="9">
    <location>
        <begin position="31"/>
        <end position="50"/>
    </location>
</feature>
<dbReference type="PANTHER" id="PTHR33908">
    <property type="entry name" value="MANNOSYLTRANSFERASE YKCB-RELATED"/>
    <property type="match status" value="1"/>
</dbReference>
<evidence type="ECO:0000256" key="8">
    <source>
        <dbReference type="SAM" id="MobiDB-lite"/>
    </source>
</evidence>
<feature type="transmembrane region" description="Helical" evidence="9">
    <location>
        <begin position="313"/>
        <end position="336"/>
    </location>
</feature>
<feature type="transmembrane region" description="Helical" evidence="9">
    <location>
        <begin position="203"/>
        <end position="220"/>
    </location>
</feature>
<dbReference type="EMBL" id="JBHEZZ010000028">
    <property type="protein sequence ID" value="MFC1406296.1"/>
    <property type="molecule type" value="Genomic_DNA"/>
</dbReference>
<keyword evidence="6 9" id="KW-1133">Transmembrane helix</keyword>
<feature type="transmembrane region" description="Helical" evidence="9">
    <location>
        <begin position="343"/>
        <end position="361"/>
    </location>
</feature>
<evidence type="ECO:0000256" key="7">
    <source>
        <dbReference type="ARBA" id="ARBA00023136"/>
    </source>
</evidence>
<comment type="subcellular location">
    <subcellularLocation>
        <location evidence="1">Cell membrane</location>
        <topology evidence="1">Multi-pass membrane protein</topology>
    </subcellularLocation>
</comment>
<organism evidence="11 12">
    <name type="scientific">Streptacidiphilus cavernicola</name>
    <dbReference type="NCBI Taxonomy" id="3342716"/>
    <lineage>
        <taxon>Bacteria</taxon>
        <taxon>Bacillati</taxon>
        <taxon>Actinomycetota</taxon>
        <taxon>Actinomycetes</taxon>
        <taxon>Kitasatosporales</taxon>
        <taxon>Streptomycetaceae</taxon>
        <taxon>Streptacidiphilus</taxon>
    </lineage>
</organism>
<evidence type="ECO:0000256" key="2">
    <source>
        <dbReference type="ARBA" id="ARBA00022475"/>
    </source>
</evidence>
<dbReference type="Pfam" id="PF02366">
    <property type="entry name" value="PMT"/>
    <property type="match status" value="1"/>
</dbReference>
<accession>A0ABV6UY28</accession>
<evidence type="ECO:0000256" key="6">
    <source>
        <dbReference type="ARBA" id="ARBA00022989"/>
    </source>
</evidence>
<feature type="transmembrane region" description="Helical" evidence="9">
    <location>
        <begin position="397"/>
        <end position="417"/>
    </location>
</feature>
<feature type="transmembrane region" description="Helical" evidence="9">
    <location>
        <begin position="367"/>
        <end position="385"/>
    </location>
</feature>
<feature type="transmembrane region" description="Helical" evidence="9">
    <location>
        <begin position="226"/>
        <end position="243"/>
    </location>
</feature>
<keyword evidence="5 9" id="KW-0812">Transmembrane</keyword>
<gene>
    <name evidence="11" type="ORF">ACEZDJ_33875</name>
</gene>
<feature type="domain" description="ArnT-like N-terminal" evidence="10">
    <location>
        <begin position="46"/>
        <end position="235"/>
    </location>
</feature>
<keyword evidence="2" id="KW-1003">Cell membrane</keyword>
<evidence type="ECO:0000256" key="9">
    <source>
        <dbReference type="SAM" id="Phobius"/>
    </source>
</evidence>
<feature type="region of interest" description="Disordered" evidence="8">
    <location>
        <begin position="1"/>
        <end position="22"/>
    </location>
</feature>